<reference evidence="9" key="1">
    <citation type="submission" date="2022-03" db="EMBL/GenBank/DDBJ databases">
        <title>Draft genome sequence of Aduncisulcus paluster, a free-living microaerophilic Fornicata.</title>
        <authorList>
            <person name="Yuyama I."/>
            <person name="Kume K."/>
            <person name="Tamura T."/>
            <person name="Inagaki Y."/>
            <person name="Hashimoto T."/>
        </authorList>
    </citation>
    <scope>NUCLEOTIDE SEQUENCE</scope>
    <source>
        <strain evidence="9">NY0171</strain>
    </source>
</reference>
<evidence type="ECO:0000313" key="10">
    <source>
        <dbReference type="Proteomes" id="UP001057375"/>
    </source>
</evidence>
<sequence length="190" mass="20943">NLPDIVQVSTPSYNGTHVDGWHGAVRSMVEQLCTEKAENDGHINILPNMVSCEDVRHLFDICEDFGLKATILPDISETLDGPALEDYMKIPATIELGRCVPAKSGGSSLAERFGVANHRIGLPMGLRESDIFFETLEAISGKEMPARYERERGRLIDAYVDGHKYVFGKRAVVYGEEDLVTGLCAFLAEI</sequence>
<evidence type="ECO:0000259" key="8">
    <source>
        <dbReference type="Pfam" id="PF00148"/>
    </source>
</evidence>
<dbReference type="InterPro" id="IPR000510">
    <property type="entry name" value="Nase/OxRdtase_comp1"/>
</dbReference>
<evidence type="ECO:0000256" key="4">
    <source>
        <dbReference type="ARBA" id="ARBA00017673"/>
    </source>
</evidence>
<comment type="caution">
    <text evidence="9">The sequence shown here is derived from an EMBL/GenBank/DDBJ whole genome shotgun (WGS) entry which is preliminary data.</text>
</comment>
<name>A0ABQ5KCN7_9EUKA</name>
<feature type="non-terminal residue" evidence="9">
    <location>
        <position position="1"/>
    </location>
</feature>
<comment type="similarity">
    <text evidence="2">Belongs to the ChlB/BchB/BchZ family.</text>
</comment>
<dbReference type="EMBL" id="BQXS01000742">
    <property type="protein sequence ID" value="GKT29224.1"/>
    <property type="molecule type" value="Genomic_DNA"/>
</dbReference>
<accession>A0ABQ5KCN7</accession>
<keyword evidence="10" id="KW-1185">Reference proteome</keyword>
<evidence type="ECO:0000256" key="5">
    <source>
        <dbReference type="ARBA" id="ARBA00025201"/>
    </source>
</evidence>
<feature type="non-terminal residue" evidence="9">
    <location>
        <position position="190"/>
    </location>
</feature>
<comment type="subunit">
    <text evidence="6">Protochlorophyllide reductase is composed of three subunits; ChlL, ChlN and ChlB. Forms a heterotetramer of two ChlB and two ChlN subunits.</text>
</comment>
<dbReference type="Gene3D" id="3.40.50.1980">
    <property type="entry name" value="Nitrogenase molybdenum iron protein domain"/>
    <property type="match status" value="1"/>
</dbReference>
<dbReference type="Gene3D" id="1.20.89.10">
    <property type="entry name" value="Nitrogenase Molybdenum-iron Protein, subunit B, domain 4"/>
    <property type="match status" value="1"/>
</dbReference>
<evidence type="ECO:0000256" key="6">
    <source>
        <dbReference type="ARBA" id="ARBA00025959"/>
    </source>
</evidence>
<dbReference type="InterPro" id="IPR050152">
    <property type="entry name" value="ChlB/BchB/BchZ"/>
</dbReference>
<dbReference type="SUPFAM" id="SSF53807">
    <property type="entry name" value="Helical backbone' metal receptor"/>
    <property type="match status" value="1"/>
</dbReference>
<comment type="function">
    <text evidence="5">Component of the dark-operative protochlorophyllide reductase (DPOR) that uses Mg-ATP and reduced ferredoxin to reduce ring D of protochlorophyllide (Pchlide) to form chlorophyllide a (Chlide). This reaction is light-independent. The NB-protein (ChlN-ChlB) is the catalytic component of the complex.</text>
</comment>
<gene>
    <name evidence="9" type="ORF">ADUPG1_001109</name>
</gene>
<dbReference type="PANTHER" id="PTHR33712">
    <property type="entry name" value="LIGHT-INDEPENDENT PROTOCHLOROPHYLLIDE REDUCTASE SUBUNIT B"/>
    <property type="match status" value="1"/>
</dbReference>
<proteinExistence type="inferred from homology"/>
<dbReference type="EC" id="1.3.7.7" evidence="3"/>
<dbReference type="PANTHER" id="PTHR33712:SF7">
    <property type="entry name" value="LIGHT-INDEPENDENT PROTOCHLOROPHYLLIDE REDUCTASE SUBUNIT B"/>
    <property type="match status" value="1"/>
</dbReference>
<evidence type="ECO:0000256" key="7">
    <source>
        <dbReference type="ARBA" id="ARBA00049483"/>
    </source>
</evidence>
<feature type="domain" description="Nitrogenase/oxidoreductase component 1" evidence="8">
    <location>
        <begin position="4"/>
        <end position="189"/>
    </location>
</feature>
<protein>
    <recommendedName>
        <fullName evidence="4">Light-independent protochlorophyllide reductase subunit B</fullName>
        <ecNumber evidence="3">1.3.7.7</ecNumber>
    </recommendedName>
</protein>
<dbReference type="Proteomes" id="UP001057375">
    <property type="component" value="Unassembled WGS sequence"/>
</dbReference>
<evidence type="ECO:0000256" key="1">
    <source>
        <dbReference type="ARBA" id="ARBA00004949"/>
    </source>
</evidence>
<organism evidence="9 10">
    <name type="scientific">Aduncisulcus paluster</name>
    <dbReference type="NCBI Taxonomy" id="2918883"/>
    <lineage>
        <taxon>Eukaryota</taxon>
        <taxon>Metamonada</taxon>
        <taxon>Carpediemonas-like organisms</taxon>
        <taxon>Aduncisulcus</taxon>
    </lineage>
</organism>
<comment type="catalytic activity">
    <reaction evidence="7">
        <text>chlorophyllide a + oxidized 2[4Fe-4S]-[ferredoxin] + 2 ADP + 2 phosphate = protochlorophyllide a + reduced 2[4Fe-4S]-[ferredoxin] + 2 ATP + 2 H2O</text>
        <dbReference type="Rhea" id="RHEA:28202"/>
        <dbReference type="Rhea" id="RHEA-COMP:10002"/>
        <dbReference type="Rhea" id="RHEA-COMP:10004"/>
        <dbReference type="ChEBI" id="CHEBI:15377"/>
        <dbReference type="ChEBI" id="CHEBI:30616"/>
        <dbReference type="ChEBI" id="CHEBI:33722"/>
        <dbReference type="ChEBI" id="CHEBI:33723"/>
        <dbReference type="ChEBI" id="CHEBI:43474"/>
        <dbReference type="ChEBI" id="CHEBI:83348"/>
        <dbReference type="ChEBI" id="CHEBI:83350"/>
        <dbReference type="ChEBI" id="CHEBI:456216"/>
        <dbReference type="EC" id="1.3.7.7"/>
    </reaction>
</comment>
<evidence type="ECO:0000256" key="3">
    <source>
        <dbReference type="ARBA" id="ARBA00012713"/>
    </source>
</evidence>
<comment type="pathway">
    <text evidence="1">Porphyrin-containing compound metabolism; chlorophyll biosynthesis (light-independent).</text>
</comment>
<dbReference type="Pfam" id="PF00148">
    <property type="entry name" value="Oxidored_nitro"/>
    <property type="match status" value="1"/>
</dbReference>
<evidence type="ECO:0000256" key="2">
    <source>
        <dbReference type="ARBA" id="ARBA00008935"/>
    </source>
</evidence>
<evidence type="ECO:0000313" key="9">
    <source>
        <dbReference type="EMBL" id="GKT29224.1"/>
    </source>
</evidence>